<comment type="caution">
    <text evidence="1">The sequence shown here is derived from an EMBL/GenBank/DDBJ whole genome shotgun (WGS) entry which is preliminary data.</text>
</comment>
<gene>
    <name evidence="1" type="ORF">Vadar_009299</name>
</gene>
<dbReference type="EMBL" id="CM037153">
    <property type="protein sequence ID" value="KAH7857130.1"/>
    <property type="molecule type" value="Genomic_DNA"/>
</dbReference>
<reference evidence="1 2" key="1">
    <citation type="journal article" date="2021" name="Hortic Res">
        <title>High-quality reference genome and annotation aids understanding of berry development for evergreen blueberry (Vaccinium darrowii).</title>
        <authorList>
            <person name="Yu J."/>
            <person name="Hulse-Kemp A.M."/>
            <person name="Babiker E."/>
            <person name="Staton M."/>
        </authorList>
    </citation>
    <scope>NUCLEOTIDE SEQUENCE [LARGE SCALE GENOMIC DNA]</scope>
    <source>
        <strain evidence="2">cv. NJ 8807/NJ 8810</strain>
        <tissue evidence="1">Young leaf</tissue>
    </source>
</reference>
<protein>
    <submittedName>
        <fullName evidence="1">Uncharacterized protein</fullName>
    </submittedName>
</protein>
<evidence type="ECO:0000313" key="2">
    <source>
        <dbReference type="Proteomes" id="UP000828048"/>
    </source>
</evidence>
<keyword evidence="2" id="KW-1185">Reference proteome</keyword>
<accession>A0ACB7YU74</accession>
<evidence type="ECO:0000313" key="1">
    <source>
        <dbReference type="EMBL" id="KAH7857130.1"/>
    </source>
</evidence>
<name>A0ACB7YU74_9ERIC</name>
<sequence length="585" mass="66877">MEKASRVLILVFFFTLLLTSTHQYHPLDPLTPSELNQVRTIVKGSSISPGRNLTFHYVGLDEPDKPTILSWLPDQTRENPPRRAFVIIRANQETHEIVVDLSTNSIILDQVYGGNGYPLLNFEEQIAASKSATTYAPFIASIGKRGLKVEEVVCGSFTIGWYGEEERTNRVVRVMCYYLDETVNLYMRPIEGITVTVDLDTMEIVRYYDRMVIPVPKAEGTDYRESEQKPPFVPSVKAVTVVQPEGRSFSIDGNTIRWANWMFHLGFDMRAGAVISLASIYDLDKDEYRRVLYRGFVSELFVPYLDLTEEWMGPRELYQMFSVYLNDKPEISYGGIPKVQYQGKWRGSVYTHKDQIHEEVYGTLLAENTMGAYHEHFLSYHLDLDVDGDANSLIKTTLQTTRVSNSRSPRKSYWTAVSERAQTEADARIQLGSKPTELLVVNPNKKTKVGNPFGYHLIPGSVVGSILTDDDYAEIRGAFAKYHVWVTPYNKSEKWAGGLYADQSRGNNNLESWWLRNRGIENKDIVLWYTLGFHHVPYQEDFPLMPTISGGFELRPANFFEHNPVLKIKPPKDVKWPNCSTPMMV</sequence>
<dbReference type="Proteomes" id="UP000828048">
    <property type="component" value="Chromosome 3"/>
</dbReference>
<proteinExistence type="predicted"/>
<organism evidence="1 2">
    <name type="scientific">Vaccinium darrowii</name>
    <dbReference type="NCBI Taxonomy" id="229202"/>
    <lineage>
        <taxon>Eukaryota</taxon>
        <taxon>Viridiplantae</taxon>
        <taxon>Streptophyta</taxon>
        <taxon>Embryophyta</taxon>
        <taxon>Tracheophyta</taxon>
        <taxon>Spermatophyta</taxon>
        <taxon>Magnoliopsida</taxon>
        <taxon>eudicotyledons</taxon>
        <taxon>Gunneridae</taxon>
        <taxon>Pentapetalae</taxon>
        <taxon>asterids</taxon>
        <taxon>Ericales</taxon>
        <taxon>Ericaceae</taxon>
        <taxon>Vaccinioideae</taxon>
        <taxon>Vaccinieae</taxon>
        <taxon>Vaccinium</taxon>
    </lineage>
</organism>